<name>A0AAN7PDX1_9COLE</name>
<dbReference type="FunFam" id="3.30.420.40:FF:000118">
    <property type="entry name" value="Xylulose kinase 2"/>
    <property type="match status" value="1"/>
</dbReference>
<gene>
    <name evidence="7" type="ORF">RN001_006287</name>
</gene>
<dbReference type="PIRSF" id="PIRSF000538">
    <property type="entry name" value="GlpK"/>
    <property type="match status" value="1"/>
</dbReference>
<keyword evidence="2 4" id="KW-0808">Transferase</keyword>
<comment type="function">
    <text evidence="4">Phosphorylates D-xylulose to produce D-xylulose 5-phosphate, a molecule that may play an important role in the regulation of glucose metabolism and lipogenesis.</text>
</comment>
<accession>A0AAN7PDX1</accession>
<evidence type="ECO:0000259" key="5">
    <source>
        <dbReference type="Pfam" id="PF00370"/>
    </source>
</evidence>
<dbReference type="InterPro" id="IPR042024">
    <property type="entry name" value="D-XK_euk"/>
</dbReference>
<dbReference type="AlphaFoldDB" id="A0AAN7PDX1"/>
<evidence type="ECO:0000256" key="3">
    <source>
        <dbReference type="ARBA" id="ARBA00022777"/>
    </source>
</evidence>
<evidence type="ECO:0000256" key="1">
    <source>
        <dbReference type="ARBA" id="ARBA00009156"/>
    </source>
</evidence>
<dbReference type="Pfam" id="PF00370">
    <property type="entry name" value="FGGY_N"/>
    <property type="match status" value="1"/>
</dbReference>
<dbReference type="EC" id="2.7.1.17" evidence="4"/>
<evidence type="ECO:0000313" key="7">
    <source>
        <dbReference type="EMBL" id="KAK4882968.1"/>
    </source>
</evidence>
<dbReference type="InterPro" id="IPR018485">
    <property type="entry name" value="FGGY_C"/>
</dbReference>
<proteinExistence type="inferred from homology"/>
<keyword evidence="4" id="KW-0067">ATP-binding</keyword>
<dbReference type="InterPro" id="IPR043129">
    <property type="entry name" value="ATPase_NBD"/>
</dbReference>
<keyword evidence="4" id="KW-0859">Xylose metabolism</keyword>
<evidence type="ECO:0000256" key="2">
    <source>
        <dbReference type="ARBA" id="ARBA00022679"/>
    </source>
</evidence>
<feature type="domain" description="Carbohydrate kinase FGGY N-terminal" evidence="5">
    <location>
        <begin position="136"/>
        <end position="287"/>
    </location>
</feature>
<dbReference type="GO" id="GO:0004856">
    <property type="term" value="F:D-xylulokinase activity"/>
    <property type="evidence" value="ECO:0007669"/>
    <property type="project" value="UniProtKB-UniRule"/>
</dbReference>
<reference evidence="8" key="1">
    <citation type="submission" date="2023-01" db="EMBL/GenBank/DDBJ databases">
        <title>Key to firefly adult light organ development and bioluminescence: homeobox transcription factors regulate luciferase expression and transportation to peroxisome.</title>
        <authorList>
            <person name="Fu X."/>
        </authorList>
    </citation>
    <scope>NUCLEOTIDE SEQUENCE [LARGE SCALE GENOMIC DNA]</scope>
</reference>
<evidence type="ECO:0000313" key="8">
    <source>
        <dbReference type="Proteomes" id="UP001353858"/>
    </source>
</evidence>
<dbReference type="EMBL" id="JARPUR010000002">
    <property type="protein sequence ID" value="KAK4882968.1"/>
    <property type="molecule type" value="Genomic_DNA"/>
</dbReference>
<sequence length="534" mass="59120">MLSISESTYLGLDLSTQQLKAVVLDDKFEVIHEATVHFDNDLPEFRTHGGVIHEKTNPGVVTAPTLMWVKAVDMLIDRLTVCGVDYSKIAAISGAAQQHGSVYWNNGAENVLQNLNPSLFLHQQLACSFSVNQSPTWMDSSTSKQCKLLEDTVGGPIELAEITGSRGYERFTGTQIAKIATTRQEAYKSTERISLISSFLCSLFLGKIAPIDLVEASGMNLMDIKTKKWNQQLLDACGANLEQKLGQPVPSNTKLGTISSYYIERWNFDPKCQIIVFTGDNSASLVGIRLNKGWIAVSLGTSDTIFLWLNEPHVVLDGHVFCNPVDKDSYIGLLCFKNGSLARERIRNNCSEGSWELFNQLLDSTPRGNFGNIGLYYNVQEIIPFLCGDYRFNKAGDRIMKFTSLEVEVRALIEGQFIAKRAYAEDFGFIFDKDTKILATGGASCNKAILQVMADVFNAPVYVADVINSAAVGSAYQAKIGLLEPESTFEEIISSLPAPKLVCTPYPDAMEIYEPMVQRYRNIVATLTEERKTL</sequence>
<dbReference type="GO" id="GO:0005829">
    <property type="term" value="C:cytosol"/>
    <property type="evidence" value="ECO:0007669"/>
    <property type="project" value="TreeGrafter"/>
</dbReference>
<dbReference type="Proteomes" id="UP001353858">
    <property type="component" value="Unassembled WGS sequence"/>
</dbReference>
<organism evidence="7 8">
    <name type="scientific">Aquatica leii</name>
    <dbReference type="NCBI Taxonomy" id="1421715"/>
    <lineage>
        <taxon>Eukaryota</taxon>
        <taxon>Metazoa</taxon>
        <taxon>Ecdysozoa</taxon>
        <taxon>Arthropoda</taxon>
        <taxon>Hexapoda</taxon>
        <taxon>Insecta</taxon>
        <taxon>Pterygota</taxon>
        <taxon>Neoptera</taxon>
        <taxon>Endopterygota</taxon>
        <taxon>Coleoptera</taxon>
        <taxon>Polyphaga</taxon>
        <taxon>Elateriformia</taxon>
        <taxon>Elateroidea</taxon>
        <taxon>Lampyridae</taxon>
        <taxon>Luciolinae</taxon>
        <taxon>Aquatica</taxon>
    </lineage>
</organism>
<keyword evidence="4" id="KW-0119">Carbohydrate metabolism</keyword>
<dbReference type="CDD" id="cd07776">
    <property type="entry name" value="ASKHA_NBD_FGGY_SpXK-like"/>
    <property type="match status" value="1"/>
</dbReference>
<evidence type="ECO:0000256" key="4">
    <source>
        <dbReference type="RuleBase" id="RU367058"/>
    </source>
</evidence>
<evidence type="ECO:0000259" key="6">
    <source>
        <dbReference type="Pfam" id="PF02782"/>
    </source>
</evidence>
<dbReference type="Gene3D" id="3.30.420.40">
    <property type="match status" value="2"/>
</dbReference>
<dbReference type="Pfam" id="PF02782">
    <property type="entry name" value="FGGY_C"/>
    <property type="match status" value="1"/>
</dbReference>
<dbReference type="GO" id="GO:0005997">
    <property type="term" value="P:xylulose metabolic process"/>
    <property type="evidence" value="ECO:0007669"/>
    <property type="project" value="UniProtKB-UniRule"/>
</dbReference>
<dbReference type="InterPro" id="IPR000577">
    <property type="entry name" value="Carb_kinase_FGGY"/>
</dbReference>
<dbReference type="GO" id="GO:0005524">
    <property type="term" value="F:ATP binding"/>
    <property type="evidence" value="ECO:0007669"/>
    <property type="project" value="UniProtKB-KW"/>
</dbReference>
<dbReference type="SUPFAM" id="SSF53067">
    <property type="entry name" value="Actin-like ATPase domain"/>
    <property type="match status" value="2"/>
</dbReference>
<dbReference type="InterPro" id="IPR018484">
    <property type="entry name" value="FGGY_N"/>
</dbReference>
<comment type="caution">
    <text evidence="7">The sequence shown here is derived from an EMBL/GenBank/DDBJ whole genome shotgun (WGS) entry which is preliminary data.</text>
</comment>
<keyword evidence="4" id="KW-0547">Nucleotide-binding</keyword>
<feature type="domain" description="Carbohydrate kinase FGGY C-terminal" evidence="6">
    <location>
        <begin position="296"/>
        <end position="479"/>
    </location>
</feature>
<comment type="catalytic activity">
    <reaction evidence="4">
        <text>D-xylulose + ATP = D-xylulose 5-phosphate + ADP + H(+)</text>
        <dbReference type="Rhea" id="RHEA:10964"/>
        <dbReference type="ChEBI" id="CHEBI:15378"/>
        <dbReference type="ChEBI" id="CHEBI:17140"/>
        <dbReference type="ChEBI" id="CHEBI:30616"/>
        <dbReference type="ChEBI" id="CHEBI:57737"/>
        <dbReference type="ChEBI" id="CHEBI:456216"/>
        <dbReference type="EC" id="2.7.1.17"/>
    </reaction>
</comment>
<comment type="similarity">
    <text evidence="1 4">Belongs to the FGGY kinase family.</text>
</comment>
<protein>
    <recommendedName>
        <fullName evidence="4">Xylulose kinase</fullName>
        <ecNumber evidence="4">2.7.1.17</ecNumber>
    </recommendedName>
</protein>
<dbReference type="PANTHER" id="PTHR10196:SF57">
    <property type="entry name" value="XYLULOSE KINASE"/>
    <property type="match status" value="1"/>
</dbReference>
<dbReference type="GO" id="GO:0042732">
    <property type="term" value="P:D-xylose metabolic process"/>
    <property type="evidence" value="ECO:0007669"/>
    <property type="project" value="UniProtKB-UniRule"/>
</dbReference>
<dbReference type="PANTHER" id="PTHR10196">
    <property type="entry name" value="SUGAR KINASE"/>
    <property type="match status" value="1"/>
</dbReference>
<keyword evidence="3 4" id="KW-0418">Kinase</keyword>
<keyword evidence="8" id="KW-1185">Reference proteome</keyword>